<feature type="signal peptide" evidence="6">
    <location>
        <begin position="1"/>
        <end position="25"/>
    </location>
</feature>
<dbReference type="InterPro" id="IPR008979">
    <property type="entry name" value="Galactose-bd-like_sf"/>
</dbReference>
<dbReference type="InterPro" id="IPR055235">
    <property type="entry name" value="ASD1_cat"/>
</dbReference>
<evidence type="ECO:0000256" key="6">
    <source>
        <dbReference type="SAM" id="SignalP"/>
    </source>
</evidence>
<dbReference type="EMBL" id="BONX01000045">
    <property type="protein sequence ID" value="GIG99547.1"/>
    <property type="molecule type" value="Genomic_DNA"/>
</dbReference>
<dbReference type="Pfam" id="PF06964">
    <property type="entry name" value="Alpha-L-AF_C"/>
    <property type="match status" value="1"/>
</dbReference>
<comment type="caution">
    <text evidence="8">The sequence shown here is derived from an EMBL/GenBank/DDBJ whole genome shotgun (WGS) entry which is preliminary data.</text>
</comment>
<feature type="chain" id="PRO_5045511993" description="non-reducing end alpha-L-arabinofuranosidase" evidence="6">
    <location>
        <begin position="26"/>
        <end position="889"/>
    </location>
</feature>
<gene>
    <name evidence="8" type="ORF">Pma05_61200</name>
</gene>
<evidence type="ECO:0000313" key="9">
    <source>
        <dbReference type="Proteomes" id="UP000621500"/>
    </source>
</evidence>
<dbReference type="InterPro" id="IPR013320">
    <property type="entry name" value="ConA-like_dom_sf"/>
</dbReference>
<feature type="domain" description="Alpha-L-arabinofuranosidase C-terminal" evidence="7">
    <location>
        <begin position="501"/>
        <end position="853"/>
    </location>
</feature>
<dbReference type="InterPro" id="IPR017853">
    <property type="entry name" value="GH"/>
</dbReference>
<dbReference type="SUPFAM" id="SSF49785">
    <property type="entry name" value="Galactose-binding domain-like"/>
    <property type="match status" value="1"/>
</dbReference>
<comment type="catalytic activity">
    <reaction evidence="1">
        <text>Hydrolysis of terminal non-reducing alpha-L-arabinofuranoside residues in alpha-L-arabinosides.</text>
        <dbReference type="EC" id="3.2.1.55"/>
    </reaction>
</comment>
<dbReference type="Gene3D" id="2.60.120.260">
    <property type="entry name" value="Galactose-binding domain-like"/>
    <property type="match status" value="1"/>
</dbReference>
<keyword evidence="5" id="KW-0378">Hydrolase</keyword>
<dbReference type="InterPro" id="IPR010720">
    <property type="entry name" value="Alpha-L-AF_C"/>
</dbReference>
<dbReference type="InterPro" id="IPR051563">
    <property type="entry name" value="Glycosyl_Hydrolase_51"/>
</dbReference>
<dbReference type="Pfam" id="PF02018">
    <property type="entry name" value="CBM_4_9"/>
    <property type="match status" value="1"/>
</dbReference>
<dbReference type="Gene3D" id="2.60.40.1180">
    <property type="entry name" value="Golgi alpha-mannosidase II"/>
    <property type="match status" value="1"/>
</dbReference>
<dbReference type="RefSeq" id="WP_203860909.1">
    <property type="nucleotide sequence ID" value="NZ_BAAAZQ010000014.1"/>
</dbReference>
<dbReference type="InterPro" id="IPR013780">
    <property type="entry name" value="Glyco_hydro_b"/>
</dbReference>
<proteinExistence type="inferred from homology"/>
<dbReference type="Gene3D" id="2.60.120.560">
    <property type="entry name" value="Exo-inulinase, domain 1"/>
    <property type="match status" value="1"/>
</dbReference>
<evidence type="ECO:0000256" key="2">
    <source>
        <dbReference type="ARBA" id="ARBA00007186"/>
    </source>
</evidence>
<sequence length="889" mass="95866">MSRSRPTRALASALVLAGALGTVPAAGSTASAAPGSTASAAVTTDYAAPAATDYTVEVDAAGTGPAIADTMYGVFFEDINRAADGGLYAELVQNRSFEYDPADNAGYTGMTAWAPTAPDGVRGTVGVVDDTGRLNERNRRYLRLDLPSGGQGYGVVNAGYNSGIRLDRQRYYDFSLWARTGAAAGTPLTVRLTDPAGANLAPPLRIVVRGDTWTRYTGTFRATATSSTGRLAVTGTGGGTVRLDMVSLFPRDTFKNRPNGMRRDLAEKVAALRPGFLRFPGGCLVNTGSHYGYTAPNYERRRSYQWKDTVGPVEERATNANFWGYNQSYGIGYYEYFQFAEDIGAMPLPVVPALVTGCGQNRATDDPELLRRHVQDTLDLIEFANGPATSEWGGLRARMGHPAPFGLTHLGVGNEENLPDEFFTRFQQFRAAIEAAYPEIMVISNSGPDDAGGTFDRLWQLNRDAGVEMVDEHYYNSPEWFLQHNDRYDSYDRAGPKVFLGEYASQDNRFYNALTEAAYMTGLERNADVVRLASYAPLLANEDYVQWRPDLIWFNNSTSWPSASYQVQKLFMTNVGDEVVPSRASGTPGTTLPITGAVGLSTWATSAAYDDVTVTAADGATLLRDDFSGGAGQWTHATGRGSWSVVDGAYVQSDAVAEDTMVTAGDPGWRDYDLRVTATKRSGREGFLVAFGVRDTGNFYWWNVGGWNNTQTAVEKASGGGKQTMIAKPGSVETGRAYDLRISVRDRTVTLYLDGQEWGSFTDDRVAEPFRQVVTRDRATGELVLKVVNAQASEAATRIDLGDRVRVGSTARVTTLSGGPDDVNTASFTPIQPRESRLTGVRNSFSYTFPAYSVTFIRLGVAGTATGAAGVAGTATGAVGGGSMERTVR</sequence>
<keyword evidence="4 6" id="KW-0732">Signal</keyword>
<protein>
    <recommendedName>
        <fullName evidence="3">non-reducing end alpha-L-arabinofuranosidase</fullName>
        <ecNumber evidence="3">3.2.1.55</ecNumber>
    </recommendedName>
</protein>
<dbReference type="Pfam" id="PF22848">
    <property type="entry name" value="ASD1_dom"/>
    <property type="match status" value="1"/>
</dbReference>
<comment type="similarity">
    <text evidence="2">Belongs to the glycosyl hydrolase 51 family.</text>
</comment>
<accession>A0ABQ4EY14</accession>
<dbReference type="SUPFAM" id="SSF51445">
    <property type="entry name" value="(Trans)glycosidases"/>
    <property type="match status" value="1"/>
</dbReference>
<evidence type="ECO:0000256" key="4">
    <source>
        <dbReference type="ARBA" id="ARBA00022729"/>
    </source>
</evidence>
<name>A0ABQ4EY14_9ACTN</name>
<dbReference type="InterPro" id="IPR003305">
    <property type="entry name" value="CenC_carb-bd"/>
</dbReference>
<evidence type="ECO:0000313" key="8">
    <source>
        <dbReference type="EMBL" id="GIG99547.1"/>
    </source>
</evidence>
<dbReference type="PANTHER" id="PTHR31776:SF26">
    <property type="entry name" value="SECRETED ARABINOSIDASE"/>
    <property type="match status" value="1"/>
</dbReference>
<organism evidence="8 9">
    <name type="scientific">Plantactinospora mayteni</name>
    <dbReference type="NCBI Taxonomy" id="566021"/>
    <lineage>
        <taxon>Bacteria</taxon>
        <taxon>Bacillati</taxon>
        <taxon>Actinomycetota</taxon>
        <taxon>Actinomycetes</taxon>
        <taxon>Micromonosporales</taxon>
        <taxon>Micromonosporaceae</taxon>
        <taxon>Plantactinospora</taxon>
    </lineage>
</organism>
<dbReference type="Proteomes" id="UP000621500">
    <property type="component" value="Unassembled WGS sequence"/>
</dbReference>
<evidence type="ECO:0000256" key="1">
    <source>
        <dbReference type="ARBA" id="ARBA00001462"/>
    </source>
</evidence>
<dbReference type="SMART" id="SM00813">
    <property type="entry name" value="Alpha-L-AF_C"/>
    <property type="match status" value="1"/>
</dbReference>
<dbReference type="PANTHER" id="PTHR31776">
    <property type="entry name" value="ALPHA-L-ARABINOFURANOSIDASE 1"/>
    <property type="match status" value="1"/>
</dbReference>
<reference evidence="8 9" key="1">
    <citation type="submission" date="2021-01" db="EMBL/GenBank/DDBJ databases">
        <title>Whole genome shotgun sequence of Plantactinospora mayteni NBRC 109088.</title>
        <authorList>
            <person name="Komaki H."/>
            <person name="Tamura T."/>
        </authorList>
    </citation>
    <scope>NUCLEOTIDE SEQUENCE [LARGE SCALE GENOMIC DNA]</scope>
    <source>
        <strain evidence="8 9">NBRC 109088</strain>
    </source>
</reference>
<evidence type="ECO:0000256" key="5">
    <source>
        <dbReference type="ARBA" id="ARBA00022801"/>
    </source>
</evidence>
<dbReference type="SUPFAM" id="SSF49899">
    <property type="entry name" value="Concanavalin A-like lectins/glucanases"/>
    <property type="match status" value="1"/>
</dbReference>
<dbReference type="EC" id="3.2.1.55" evidence="3"/>
<evidence type="ECO:0000256" key="3">
    <source>
        <dbReference type="ARBA" id="ARBA00012670"/>
    </source>
</evidence>
<keyword evidence="9" id="KW-1185">Reference proteome</keyword>
<evidence type="ECO:0000259" key="7">
    <source>
        <dbReference type="SMART" id="SM00813"/>
    </source>
</evidence>
<dbReference type="Gene3D" id="3.20.20.80">
    <property type="entry name" value="Glycosidases"/>
    <property type="match status" value="1"/>
</dbReference>